<accession>A0A069AWN5</accession>
<dbReference type="SUPFAM" id="SSF51735">
    <property type="entry name" value="NAD(P)-binding Rossmann-fold domains"/>
    <property type="match status" value="1"/>
</dbReference>
<evidence type="ECO:0000313" key="8">
    <source>
        <dbReference type="EMBL" id="SJS08439.1"/>
    </source>
</evidence>
<dbReference type="PATRIC" id="fig|1496.897.peg.1138"/>
<dbReference type="Proteomes" id="UP000189137">
    <property type="component" value="Unassembled WGS sequence"/>
</dbReference>
<dbReference type="AlphaFoldDB" id="A0A069AWN5"/>
<dbReference type="Pfam" id="PF00106">
    <property type="entry name" value="adh_short"/>
    <property type="match status" value="1"/>
</dbReference>
<keyword evidence="2 8" id="KW-0560">Oxidoreductase</keyword>
<dbReference type="PANTHER" id="PTHR42901:SF1">
    <property type="entry name" value="ALCOHOL DEHYDROGENASE"/>
    <property type="match status" value="1"/>
</dbReference>
<dbReference type="EMBL" id="FUPS01000003">
    <property type="protein sequence ID" value="SJS08439.1"/>
    <property type="molecule type" value="Genomic_DNA"/>
</dbReference>
<reference evidence="7" key="4">
    <citation type="submission" date="2021-06" db="EMBL/GenBank/DDBJ databases">
        <authorList>
            <consortium name="NCBI Pathogen Detection Project"/>
        </authorList>
    </citation>
    <scope>NUCLEOTIDE SEQUENCE</scope>
    <source>
        <strain evidence="7">HN1000</strain>
    </source>
</reference>
<reference evidence="7" key="3">
    <citation type="journal article" date="2018" name="Genome Biol.">
        <title>SKESA: strategic k-mer extension for scrupulous assemblies.</title>
        <authorList>
            <person name="Souvorov A."/>
            <person name="Agarwala R."/>
            <person name="Lipman D.J."/>
        </authorList>
    </citation>
    <scope>NUCLEOTIDE SEQUENCE</scope>
    <source>
        <strain evidence="7">HN1000</strain>
    </source>
</reference>
<evidence type="ECO:0000313" key="11">
    <source>
        <dbReference type="Proteomes" id="UP000411588"/>
    </source>
</evidence>
<evidence type="ECO:0000313" key="9">
    <source>
        <dbReference type="EMBL" id="VFD31733.1"/>
    </source>
</evidence>
<reference evidence="8 10" key="2">
    <citation type="submission" date="2017-02" db="EMBL/GenBank/DDBJ databases">
        <authorList>
            <consortium name="Pathogen Informatics"/>
        </authorList>
    </citation>
    <scope>NUCLEOTIDE SEQUENCE [LARGE SCALE GENOMIC DNA]</scope>
    <source>
        <strain evidence="11">clo34</strain>
        <strain evidence="9">Clo34</strain>
        <strain evidence="8 10">VRECD0157</strain>
    </source>
</reference>
<dbReference type="InterPro" id="IPR036291">
    <property type="entry name" value="NAD(P)-bd_dom_sf"/>
</dbReference>
<evidence type="ECO:0000256" key="2">
    <source>
        <dbReference type="ARBA" id="ARBA00023002"/>
    </source>
</evidence>
<dbReference type="PRINTS" id="PR00080">
    <property type="entry name" value="SDRFAMILY"/>
</dbReference>
<dbReference type="EMBL" id="DAEPXK010000085">
    <property type="protein sequence ID" value="HBH1544464.1"/>
    <property type="molecule type" value="Genomic_DNA"/>
</dbReference>
<organism evidence="6">
    <name type="scientific">Clostridioides difficile</name>
    <name type="common">Peptoclostridium difficile</name>
    <dbReference type="NCBI Taxonomy" id="1496"/>
    <lineage>
        <taxon>Bacteria</taxon>
        <taxon>Bacillati</taxon>
        <taxon>Bacillota</taxon>
        <taxon>Clostridia</taxon>
        <taxon>Peptostreptococcales</taxon>
        <taxon>Peptostreptococcaceae</taxon>
        <taxon>Clostridioides</taxon>
    </lineage>
</organism>
<dbReference type="EMBL" id="LK933105">
    <property type="protein sequence ID" value="CDT31553.1"/>
    <property type="molecule type" value="Genomic_DNA"/>
</dbReference>
<dbReference type="GO" id="GO:0016491">
    <property type="term" value="F:oxidoreductase activity"/>
    <property type="evidence" value="ECO:0007669"/>
    <property type="project" value="UniProtKB-KW"/>
</dbReference>
<dbReference type="RefSeq" id="WP_009895731.1">
    <property type="nucleotide sequence ID" value="NZ_AP031492.1"/>
</dbReference>
<dbReference type="Proteomes" id="UP000411588">
    <property type="component" value="Unassembled WGS sequence"/>
</dbReference>
<sequence>MSYKKIAIITGANSGFGKEFLKLLINEEEITEIWAVARNKARLNQLVDEFGSKVKIFSKDLSKIEEVKEIGTFLSKENVCIKYLINNAGFAKFCSYNDLSIDESINMIDLNISAVVALGLICIPYMQKGSHIMNISSQASFQPLPYQNIYSSTKAFIRNYTRALNVELKSKGINAIAVCPGWMSTNLFKRGIVVAEKGTKNFPGIVSPDIVAKKALKDAKKNKDISVYGINTKSSHLLAKLLPQKMMMKVWLMQQHIKE</sequence>
<dbReference type="InterPro" id="IPR002347">
    <property type="entry name" value="SDR_fam"/>
</dbReference>
<evidence type="ECO:0000256" key="1">
    <source>
        <dbReference type="ARBA" id="ARBA00006484"/>
    </source>
</evidence>
<gene>
    <name evidence="6" type="ORF">BN1095_430024</name>
    <name evidence="4" type="ORF">BN1096_290023</name>
    <name evidence="5" type="ORF">BN1097_290023</name>
    <name evidence="7" type="ORF">KRM00_004015</name>
    <name evidence="9" type="ORF">SAMEA1402399_01773</name>
    <name evidence="8" type="ORF">SAMEA3375112_01223</name>
</gene>
<dbReference type="Gene3D" id="3.40.50.720">
    <property type="entry name" value="NAD(P)-binding Rossmann-like Domain"/>
    <property type="match status" value="1"/>
</dbReference>
<evidence type="ECO:0000313" key="5">
    <source>
        <dbReference type="EMBL" id="CDS84460.1"/>
    </source>
</evidence>
<dbReference type="EC" id="1.-.-.-" evidence="8 9"/>
<evidence type="ECO:0000313" key="7">
    <source>
        <dbReference type="EMBL" id="HBH1544464.1"/>
    </source>
</evidence>
<dbReference type="CDD" id="cd05233">
    <property type="entry name" value="SDR_c"/>
    <property type="match status" value="1"/>
</dbReference>
<dbReference type="EMBL" id="LK932479">
    <property type="protein sequence ID" value="CDS84014.1"/>
    <property type="molecule type" value="Genomic_DNA"/>
</dbReference>
<evidence type="ECO:0000313" key="6">
    <source>
        <dbReference type="EMBL" id="CDT31553.1"/>
    </source>
</evidence>
<dbReference type="PRINTS" id="PR00081">
    <property type="entry name" value="GDHRDH"/>
</dbReference>
<comment type="similarity">
    <text evidence="1 3">Belongs to the short-chain dehydrogenases/reductases (SDR) family.</text>
</comment>
<evidence type="ECO:0000313" key="10">
    <source>
        <dbReference type="Proteomes" id="UP000189137"/>
    </source>
</evidence>
<evidence type="ECO:0000256" key="3">
    <source>
        <dbReference type="RuleBase" id="RU000363"/>
    </source>
</evidence>
<protein>
    <submittedName>
        <fullName evidence="6 9">Short chain dehydrogenase/reductase</fullName>
    </submittedName>
    <submittedName>
        <fullName evidence="5">Putative short chain dehydrogenase/reductase,SDR family</fullName>
    </submittedName>
    <submittedName>
        <fullName evidence="7">SDR family NAD(P)-dependent oxidoreductase</fullName>
    </submittedName>
    <submittedName>
        <fullName evidence="8">Uncharacterized oxidoreductase SAV2478</fullName>
        <ecNumber evidence="8 9">1.-.-.-</ecNumber>
    </submittedName>
</protein>
<dbReference type="PANTHER" id="PTHR42901">
    <property type="entry name" value="ALCOHOL DEHYDROGENASE"/>
    <property type="match status" value="1"/>
</dbReference>
<dbReference type="EMBL" id="CAADAN010000005">
    <property type="protein sequence ID" value="VFD31733.1"/>
    <property type="molecule type" value="Genomic_DNA"/>
</dbReference>
<reference evidence="6" key="1">
    <citation type="submission" date="2014-07" db="EMBL/GenBank/DDBJ databases">
        <authorList>
            <person name="Monot Marc"/>
        </authorList>
    </citation>
    <scope>NUCLEOTIDE SEQUENCE</scope>
    <source>
        <strain evidence="6">7032989</strain>
        <strain evidence="5">7032994</strain>
    </source>
</reference>
<dbReference type="Proteomes" id="UP000878956">
    <property type="component" value="Unassembled WGS sequence"/>
</dbReference>
<dbReference type="EMBL" id="LK932364">
    <property type="protein sequence ID" value="CDS84460.1"/>
    <property type="molecule type" value="Genomic_DNA"/>
</dbReference>
<name>A0A069AWN5_CLODI</name>
<evidence type="ECO:0000313" key="4">
    <source>
        <dbReference type="EMBL" id="CDS84014.1"/>
    </source>
</evidence>
<proteinExistence type="inferred from homology"/>